<dbReference type="KEGG" id="ehx:EMIHUDRAFT_443715"/>
<evidence type="ECO:0000313" key="1">
    <source>
        <dbReference type="EnsemblProtists" id="EOD25035"/>
    </source>
</evidence>
<evidence type="ECO:0008006" key="3">
    <source>
        <dbReference type="Google" id="ProtNLM"/>
    </source>
</evidence>
<name>A0A0D3JNF0_EMIH1</name>
<sequence length="161" mass="16740">MMLPLMLAIAGAPELKESVGCGTGMYVYNPGCGMESPVEGIFGDPQAGCEQCMRILVKEGNFKGCEEKVTCEQEGGGFLFGGGSKVIFMKALAAPSPPPLPPTPPTMPPPEEDLWDEYCPDDMEKDECKQKAAIAGGAATVCVLAIVVVGASKKGGSVPQL</sequence>
<dbReference type="PaxDb" id="2903-EOD25035"/>
<reference evidence="1" key="2">
    <citation type="submission" date="2024-10" db="UniProtKB">
        <authorList>
            <consortium name="EnsemblProtists"/>
        </authorList>
    </citation>
    <scope>IDENTIFICATION</scope>
</reference>
<dbReference type="Proteomes" id="UP000013827">
    <property type="component" value="Unassembled WGS sequence"/>
</dbReference>
<keyword evidence="2" id="KW-1185">Reference proteome</keyword>
<protein>
    <recommendedName>
        <fullName evidence="3">Expansin-like EG45 domain-containing protein</fullName>
    </recommendedName>
</protein>
<proteinExistence type="predicted"/>
<accession>A0A0D3JNF0</accession>
<evidence type="ECO:0000313" key="2">
    <source>
        <dbReference type="Proteomes" id="UP000013827"/>
    </source>
</evidence>
<organism evidence="1 2">
    <name type="scientific">Emiliania huxleyi (strain CCMP1516)</name>
    <dbReference type="NCBI Taxonomy" id="280463"/>
    <lineage>
        <taxon>Eukaryota</taxon>
        <taxon>Haptista</taxon>
        <taxon>Haptophyta</taxon>
        <taxon>Prymnesiophyceae</taxon>
        <taxon>Isochrysidales</taxon>
        <taxon>Noelaerhabdaceae</taxon>
        <taxon>Emiliania</taxon>
    </lineage>
</organism>
<dbReference type="RefSeq" id="XP_005777464.1">
    <property type="nucleotide sequence ID" value="XM_005777407.1"/>
</dbReference>
<dbReference type="AlphaFoldDB" id="A0A0D3JNF0"/>
<dbReference type="GeneID" id="17270580"/>
<dbReference type="HOGENOM" id="CLU_1646867_0_0_1"/>
<reference evidence="2" key="1">
    <citation type="journal article" date="2013" name="Nature">
        <title>Pan genome of the phytoplankton Emiliania underpins its global distribution.</title>
        <authorList>
            <person name="Read B.A."/>
            <person name="Kegel J."/>
            <person name="Klute M.J."/>
            <person name="Kuo A."/>
            <person name="Lefebvre S.C."/>
            <person name="Maumus F."/>
            <person name="Mayer C."/>
            <person name="Miller J."/>
            <person name="Monier A."/>
            <person name="Salamov A."/>
            <person name="Young J."/>
            <person name="Aguilar M."/>
            <person name="Claverie J.M."/>
            <person name="Frickenhaus S."/>
            <person name="Gonzalez K."/>
            <person name="Herman E.K."/>
            <person name="Lin Y.C."/>
            <person name="Napier J."/>
            <person name="Ogata H."/>
            <person name="Sarno A.F."/>
            <person name="Shmutz J."/>
            <person name="Schroeder D."/>
            <person name="de Vargas C."/>
            <person name="Verret F."/>
            <person name="von Dassow P."/>
            <person name="Valentin K."/>
            <person name="Van de Peer Y."/>
            <person name="Wheeler G."/>
            <person name="Dacks J.B."/>
            <person name="Delwiche C.F."/>
            <person name="Dyhrman S.T."/>
            <person name="Glockner G."/>
            <person name="John U."/>
            <person name="Richards T."/>
            <person name="Worden A.Z."/>
            <person name="Zhang X."/>
            <person name="Grigoriev I.V."/>
            <person name="Allen A.E."/>
            <person name="Bidle K."/>
            <person name="Borodovsky M."/>
            <person name="Bowler C."/>
            <person name="Brownlee C."/>
            <person name="Cock J.M."/>
            <person name="Elias M."/>
            <person name="Gladyshev V.N."/>
            <person name="Groth M."/>
            <person name="Guda C."/>
            <person name="Hadaegh A."/>
            <person name="Iglesias-Rodriguez M.D."/>
            <person name="Jenkins J."/>
            <person name="Jones B.M."/>
            <person name="Lawson T."/>
            <person name="Leese F."/>
            <person name="Lindquist E."/>
            <person name="Lobanov A."/>
            <person name="Lomsadze A."/>
            <person name="Malik S.B."/>
            <person name="Marsh M.E."/>
            <person name="Mackinder L."/>
            <person name="Mock T."/>
            <person name="Mueller-Roeber B."/>
            <person name="Pagarete A."/>
            <person name="Parker M."/>
            <person name="Probert I."/>
            <person name="Quesneville H."/>
            <person name="Raines C."/>
            <person name="Rensing S.A."/>
            <person name="Riano-Pachon D.M."/>
            <person name="Richier S."/>
            <person name="Rokitta S."/>
            <person name="Shiraiwa Y."/>
            <person name="Soanes D.M."/>
            <person name="van der Giezen M."/>
            <person name="Wahlund T.M."/>
            <person name="Williams B."/>
            <person name="Wilson W."/>
            <person name="Wolfe G."/>
            <person name="Wurch L.L."/>
        </authorList>
    </citation>
    <scope>NUCLEOTIDE SEQUENCE</scope>
</reference>
<dbReference type="EnsemblProtists" id="EOD25035">
    <property type="protein sequence ID" value="EOD25035"/>
    <property type="gene ID" value="EMIHUDRAFT_443715"/>
</dbReference>